<keyword evidence="1" id="KW-0378">Hydrolase</keyword>
<accession>A0ACC0D192</accession>
<sequence>MVPKQQDRGSALTFGKSYAVLNLDFMTILIDAIKDTTEGKAFISNCSLWNNAVHSKDPRPLVIFTTLFFNPGELESVKDAPFSKLVRSFGPFAAGTPEVQIASQFTVDEKDVILQKTRWYAGAGNELEQLLKAQDIDTVILSGLTLSGVVMSTVYRLFDLDFNIYVISDNVLDLPPGRNQEHTNAMLDILISKMNLEVISIGEALQMLERS</sequence>
<proteinExistence type="predicted"/>
<reference evidence="1 2" key="1">
    <citation type="journal article" date="2022" name="New Phytol.">
        <title>Ecological generalism drives hyperdiversity of secondary metabolite gene clusters in xylarialean endophytes.</title>
        <authorList>
            <person name="Franco M.E.E."/>
            <person name="Wisecaver J.H."/>
            <person name="Arnold A.E."/>
            <person name="Ju Y.M."/>
            <person name="Slot J.C."/>
            <person name="Ahrendt S."/>
            <person name="Moore L.P."/>
            <person name="Eastman K.E."/>
            <person name="Scott K."/>
            <person name="Konkel Z."/>
            <person name="Mondo S.J."/>
            <person name="Kuo A."/>
            <person name="Hayes R.D."/>
            <person name="Haridas S."/>
            <person name="Andreopoulos B."/>
            <person name="Riley R."/>
            <person name="LaButti K."/>
            <person name="Pangilinan J."/>
            <person name="Lipzen A."/>
            <person name="Amirebrahimi M."/>
            <person name="Yan J."/>
            <person name="Adam C."/>
            <person name="Keymanesh K."/>
            <person name="Ng V."/>
            <person name="Louie K."/>
            <person name="Northen T."/>
            <person name="Drula E."/>
            <person name="Henrissat B."/>
            <person name="Hsieh H.M."/>
            <person name="Youens-Clark K."/>
            <person name="Lutzoni F."/>
            <person name="Miadlikowska J."/>
            <person name="Eastwood D.C."/>
            <person name="Hamelin R.C."/>
            <person name="Grigoriev I.V."/>
            <person name="U'Ren J.M."/>
        </authorList>
    </citation>
    <scope>NUCLEOTIDE SEQUENCE [LARGE SCALE GENOMIC DNA]</scope>
    <source>
        <strain evidence="1 2">ER1909</strain>
    </source>
</reference>
<dbReference type="Proteomes" id="UP001497680">
    <property type="component" value="Unassembled WGS sequence"/>
</dbReference>
<evidence type="ECO:0000313" key="2">
    <source>
        <dbReference type="Proteomes" id="UP001497680"/>
    </source>
</evidence>
<protein>
    <submittedName>
        <fullName evidence="1">Isochorismatase hydrolase</fullName>
    </submittedName>
</protein>
<evidence type="ECO:0000313" key="1">
    <source>
        <dbReference type="EMBL" id="KAI6086467.1"/>
    </source>
</evidence>
<keyword evidence="2" id="KW-1185">Reference proteome</keyword>
<dbReference type="EMBL" id="MU394315">
    <property type="protein sequence ID" value="KAI6086467.1"/>
    <property type="molecule type" value="Genomic_DNA"/>
</dbReference>
<organism evidence="1 2">
    <name type="scientific">Hypoxylon rubiginosum</name>
    <dbReference type="NCBI Taxonomy" id="110542"/>
    <lineage>
        <taxon>Eukaryota</taxon>
        <taxon>Fungi</taxon>
        <taxon>Dikarya</taxon>
        <taxon>Ascomycota</taxon>
        <taxon>Pezizomycotina</taxon>
        <taxon>Sordariomycetes</taxon>
        <taxon>Xylariomycetidae</taxon>
        <taxon>Xylariales</taxon>
        <taxon>Hypoxylaceae</taxon>
        <taxon>Hypoxylon</taxon>
    </lineage>
</organism>
<name>A0ACC0D192_9PEZI</name>
<comment type="caution">
    <text evidence="1">The sequence shown here is derived from an EMBL/GenBank/DDBJ whole genome shotgun (WGS) entry which is preliminary data.</text>
</comment>
<gene>
    <name evidence="1" type="ORF">F4821DRAFT_259933</name>
</gene>